<dbReference type="Pfam" id="PF13545">
    <property type="entry name" value="HTH_Crp_2"/>
    <property type="match status" value="1"/>
</dbReference>
<dbReference type="InterPro" id="IPR018490">
    <property type="entry name" value="cNMP-bd_dom_sf"/>
</dbReference>
<dbReference type="Proteomes" id="UP000234849">
    <property type="component" value="Unassembled WGS sequence"/>
</dbReference>
<dbReference type="InterPro" id="IPR036390">
    <property type="entry name" value="WH_DNA-bd_sf"/>
</dbReference>
<dbReference type="SUPFAM" id="SSF51206">
    <property type="entry name" value="cAMP-binding domain-like"/>
    <property type="match status" value="1"/>
</dbReference>
<evidence type="ECO:0000259" key="4">
    <source>
        <dbReference type="PROSITE" id="PS50042"/>
    </source>
</evidence>
<feature type="domain" description="HTH crp-type" evidence="5">
    <location>
        <begin position="148"/>
        <end position="216"/>
    </location>
</feature>
<proteinExistence type="predicted"/>
<evidence type="ECO:0000259" key="5">
    <source>
        <dbReference type="PROSITE" id="PS51063"/>
    </source>
</evidence>
<dbReference type="CDD" id="cd00038">
    <property type="entry name" value="CAP_ED"/>
    <property type="match status" value="1"/>
</dbReference>
<dbReference type="AlphaFoldDB" id="A0A2N5NIA2"/>
<gene>
    <name evidence="6" type="ORF">CDL18_08170</name>
</gene>
<evidence type="ECO:0000256" key="2">
    <source>
        <dbReference type="ARBA" id="ARBA00023125"/>
    </source>
</evidence>
<dbReference type="Gene3D" id="2.60.120.10">
    <property type="entry name" value="Jelly Rolls"/>
    <property type="match status" value="1"/>
</dbReference>
<evidence type="ECO:0000256" key="1">
    <source>
        <dbReference type="ARBA" id="ARBA00023015"/>
    </source>
</evidence>
<reference evidence="6 7" key="1">
    <citation type="journal article" date="2017" name="Genome Med.">
        <title>A novel Ruminococcus gnavus clade enriched in inflammatory bowel disease patients.</title>
        <authorList>
            <person name="Hall A.B."/>
            <person name="Yassour M."/>
            <person name="Sauk J."/>
            <person name="Garner A."/>
            <person name="Jiang X."/>
            <person name="Arthur T."/>
            <person name="Lagoudas G.K."/>
            <person name="Vatanen T."/>
            <person name="Fornelos N."/>
            <person name="Wilson R."/>
            <person name="Bertha M."/>
            <person name="Cohen M."/>
            <person name="Garber J."/>
            <person name="Khalili H."/>
            <person name="Gevers D."/>
            <person name="Ananthakrishnan A.N."/>
            <person name="Kugathasan S."/>
            <person name="Lander E.S."/>
            <person name="Blainey P."/>
            <person name="Vlamakis H."/>
            <person name="Xavier R.J."/>
            <person name="Huttenhower C."/>
        </authorList>
    </citation>
    <scope>NUCLEOTIDE SEQUENCE [LARGE SCALE GENOMIC DNA]</scope>
    <source>
        <strain evidence="6 7">RJX1118</strain>
    </source>
</reference>
<dbReference type="InterPro" id="IPR000595">
    <property type="entry name" value="cNMP-bd_dom"/>
</dbReference>
<dbReference type="GO" id="GO:0003677">
    <property type="term" value="F:DNA binding"/>
    <property type="evidence" value="ECO:0007669"/>
    <property type="project" value="UniProtKB-KW"/>
</dbReference>
<keyword evidence="3" id="KW-0804">Transcription</keyword>
<name>A0A2N5NIA2_MEDGN</name>
<dbReference type="GO" id="GO:0003700">
    <property type="term" value="F:DNA-binding transcription factor activity"/>
    <property type="evidence" value="ECO:0007669"/>
    <property type="project" value="TreeGrafter"/>
</dbReference>
<dbReference type="PANTHER" id="PTHR24567">
    <property type="entry name" value="CRP FAMILY TRANSCRIPTIONAL REGULATORY PROTEIN"/>
    <property type="match status" value="1"/>
</dbReference>
<keyword evidence="2" id="KW-0238">DNA-binding</keyword>
<comment type="caution">
    <text evidence="6">The sequence shown here is derived from an EMBL/GenBank/DDBJ whole genome shotgun (WGS) entry which is preliminary data.</text>
</comment>
<accession>A0A2N5NIA2</accession>
<evidence type="ECO:0000256" key="3">
    <source>
        <dbReference type="ARBA" id="ARBA00023163"/>
    </source>
</evidence>
<dbReference type="InterPro" id="IPR014710">
    <property type="entry name" value="RmlC-like_jellyroll"/>
</dbReference>
<dbReference type="GO" id="GO:0005829">
    <property type="term" value="C:cytosol"/>
    <property type="evidence" value="ECO:0007669"/>
    <property type="project" value="TreeGrafter"/>
</dbReference>
<dbReference type="InterPro" id="IPR012318">
    <property type="entry name" value="HTH_CRP"/>
</dbReference>
<dbReference type="RefSeq" id="WP_101879653.1">
    <property type="nucleotide sequence ID" value="NZ_CAXUME010000002.1"/>
</dbReference>
<sequence>MKKVQTPLFQGITENEWNEMQNCSCMRQQSFEKNELIFRMGESVREIGIVLTGSVNIENVDFWGNKSLLSNISAGQVFAETYAFCQEPLMVNAVAAEYTNLLFLNLETLMQPRYQDTLWTDKIMQNLLRISIYKNLILSNRIFCTTPKTIRGRLLIYLSSQASKAESTVFQIPFNRQELADYLNLDRSALSKELGKMRDEGILEFRKSQFVLHQLPE</sequence>
<evidence type="ECO:0000313" key="6">
    <source>
        <dbReference type="EMBL" id="PLT55265.1"/>
    </source>
</evidence>
<dbReference type="Pfam" id="PF00027">
    <property type="entry name" value="cNMP_binding"/>
    <property type="match status" value="1"/>
</dbReference>
<protein>
    <submittedName>
        <fullName evidence="6">Cyclic nucleotide-binding protein</fullName>
    </submittedName>
</protein>
<evidence type="ECO:0000313" key="7">
    <source>
        <dbReference type="Proteomes" id="UP000234849"/>
    </source>
</evidence>
<dbReference type="PANTHER" id="PTHR24567:SF58">
    <property type="entry name" value="CYCLIC AMP-BINDING REGULATORY PROTEIN"/>
    <property type="match status" value="1"/>
</dbReference>
<organism evidence="6 7">
    <name type="scientific">Mediterraneibacter gnavus</name>
    <name type="common">Ruminococcus gnavus</name>
    <dbReference type="NCBI Taxonomy" id="33038"/>
    <lineage>
        <taxon>Bacteria</taxon>
        <taxon>Bacillati</taxon>
        <taxon>Bacillota</taxon>
        <taxon>Clostridia</taxon>
        <taxon>Lachnospirales</taxon>
        <taxon>Lachnospiraceae</taxon>
        <taxon>Mediterraneibacter</taxon>
    </lineage>
</organism>
<dbReference type="InterPro" id="IPR050397">
    <property type="entry name" value="Env_Response_Regulators"/>
</dbReference>
<keyword evidence="1" id="KW-0805">Transcription regulation</keyword>
<dbReference type="EMBL" id="NIHM01000009">
    <property type="protein sequence ID" value="PLT55265.1"/>
    <property type="molecule type" value="Genomic_DNA"/>
</dbReference>
<dbReference type="SUPFAM" id="SSF46785">
    <property type="entry name" value="Winged helix' DNA-binding domain"/>
    <property type="match status" value="1"/>
</dbReference>
<feature type="domain" description="Cyclic nucleotide-binding" evidence="4">
    <location>
        <begin position="8"/>
        <end position="130"/>
    </location>
</feature>
<dbReference type="SMART" id="SM00419">
    <property type="entry name" value="HTH_CRP"/>
    <property type="match status" value="1"/>
</dbReference>
<dbReference type="PROSITE" id="PS51063">
    <property type="entry name" value="HTH_CRP_2"/>
    <property type="match status" value="1"/>
</dbReference>
<dbReference type="PROSITE" id="PS50042">
    <property type="entry name" value="CNMP_BINDING_3"/>
    <property type="match status" value="1"/>
</dbReference>